<dbReference type="PANTHER" id="PTHR28027:SF2">
    <property type="entry name" value="TRANSCRIPTIONAL REGULATOR MIT1"/>
    <property type="match status" value="1"/>
</dbReference>
<reference evidence="2 3" key="1">
    <citation type="journal article" date="2019" name="Sci. Rep.">
        <title>Comparative genomics of chytrid fungi reveal insights into the obligate biotrophic and pathogenic lifestyle of Synchytrium endobioticum.</title>
        <authorList>
            <person name="van de Vossenberg B.T.L.H."/>
            <person name="Warris S."/>
            <person name="Nguyen H.D.T."/>
            <person name="van Gent-Pelzer M.P.E."/>
            <person name="Joly D.L."/>
            <person name="van de Geest H.C."/>
            <person name="Bonants P.J.M."/>
            <person name="Smith D.S."/>
            <person name="Levesque C.A."/>
            <person name="van der Lee T.A.J."/>
        </authorList>
    </citation>
    <scope>NUCLEOTIDE SEQUENCE [LARGE SCALE GENOMIC DNA]</scope>
    <source>
        <strain evidence="2 3">CBS 675.73</strain>
    </source>
</reference>
<protein>
    <submittedName>
        <fullName evidence="2">Uncharacterized protein</fullName>
    </submittedName>
</protein>
<feature type="region of interest" description="Disordered" evidence="1">
    <location>
        <begin position="575"/>
        <end position="681"/>
    </location>
</feature>
<gene>
    <name evidence="2" type="ORF">CcCBS67573_g10335</name>
</gene>
<evidence type="ECO:0000313" key="3">
    <source>
        <dbReference type="Proteomes" id="UP000320333"/>
    </source>
</evidence>
<feature type="compositionally biased region" description="Polar residues" evidence="1">
    <location>
        <begin position="424"/>
        <end position="459"/>
    </location>
</feature>
<dbReference type="Pfam" id="PF09729">
    <property type="entry name" value="Gti1_Pac2"/>
    <property type="match status" value="1"/>
</dbReference>
<dbReference type="GO" id="GO:0003677">
    <property type="term" value="F:DNA binding"/>
    <property type="evidence" value="ECO:0007669"/>
    <property type="project" value="TreeGrafter"/>
</dbReference>
<feature type="compositionally biased region" description="Low complexity" evidence="1">
    <location>
        <begin position="504"/>
        <end position="515"/>
    </location>
</feature>
<feature type="compositionally biased region" description="Low complexity" evidence="1">
    <location>
        <begin position="530"/>
        <end position="543"/>
    </location>
</feature>
<sequence length="681" mass="73143">MSLENQRRSSETETHPNPSNSRPRPSELPELPSERVGIAAADVVPMTVSAGVGVGVGGGLPPSRRHAAPSMHAQRVVASRVSMADLVTAETNGCEMDGRTFRPFSSSSSSSSTMSEPSADVGVVAAEMKASSVLPMLDSAPSAKQMIPAVGRKNPPTLPHETFFGFVKEPTDALLIVEGCIRGILISTDKTPIDLEEEIPIRSGSIVVFEESSKRWRDGRRWSPSRVHGPFLLYREVEPTSTGPEPRKSKPTHILDTRIPGLEPTYSCKTLKQNTRLVEEGLTKRTITLKGSDARRYRVISYYARQDVIDMYVSPSNNEMGLVVPSETPQLNALLRDPSLDVNALLSESIDLAKYASEVVLAKKSRKEDSIKAVAKYASEGTSSTAKPLKRARLGSNESGSAVGMNGNESAKIHGRGGSRSSSIETGLNSSSSPTRSQVHTYQSSTYTSSDIGPSQPQRHSSHPVSPPRYSSKITDINNNNNNKIDRPSQYPHYYPAGVTNSHAPPAAAATATSSLVPSNYQPHLASTGPPQHHALPPLHPTTTSFAPSQPMYYYTHPVVPIMYSAPHGYSVLSPQTYSTPSQPYPGHPHALYAQPPPPPPRTDMGFQQQHLNQSFRSSAMYQQQPPPVSGSPLAGPTSGPQMGPSGVPHGYETLSNPDTLQSLGQQQEHAGSNAAAAAPK</sequence>
<dbReference type="OrthoDB" id="5572844at2759"/>
<evidence type="ECO:0000313" key="2">
    <source>
        <dbReference type="EMBL" id="TPX46091.1"/>
    </source>
</evidence>
<feature type="region of interest" description="Disordered" evidence="1">
    <location>
        <begin position="376"/>
        <end position="543"/>
    </location>
</feature>
<feature type="compositionally biased region" description="Basic and acidic residues" evidence="1">
    <location>
        <begin position="1"/>
        <end position="14"/>
    </location>
</feature>
<dbReference type="PANTHER" id="PTHR28027">
    <property type="entry name" value="TRANSCRIPTIONAL REGULATOR MIT1"/>
    <property type="match status" value="1"/>
</dbReference>
<feature type="compositionally biased region" description="Low complexity" evidence="1">
    <location>
        <begin position="16"/>
        <end position="34"/>
    </location>
</feature>
<name>A0A507D450_9FUNG</name>
<dbReference type="InterPro" id="IPR018608">
    <property type="entry name" value="Gti1/Pac2"/>
</dbReference>
<dbReference type="EMBL" id="QEAP01001383">
    <property type="protein sequence ID" value="TPX46091.1"/>
    <property type="molecule type" value="Genomic_DNA"/>
</dbReference>
<dbReference type="Proteomes" id="UP000320333">
    <property type="component" value="Unassembled WGS sequence"/>
</dbReference>
<evidence type="ECO:0000256" key="1">
    <source>
        <dbReference type="SAM" id="MobiDB-lite"/>
    </source>
</evidence>
<proteinExistence type="predicted"/>
<comment type="caution">
    <text evidence="2">The sequence shown here is derived from an EMBL/GenBank/DDBJ whole genome shotgun (WGS) entry which is preliminary data.</text>
</comment>
<feature type="region of interest" description="Disordered" evidence="1">
    <location>
        <begin position="1"/>
        <end position="34"/>
    </location>
</feature>
<feature type="compositionally biased region" description="Polar residues" evidence="1">
    <location>
        <begin position="654"/>
        <end position="671"/>
    </location>
</feature>
<dbReference type="AlphaFoldDB" id="A0A507D450"/>
<keyword evidence="3" id="KW-1185">Reference proteome</keyword>
<feature type="compositionally biased region" description="Polar residues" evidence="1">
    <location>
        <begin position="606"/>
        <end position="624"/>
    </location>
</feature>
<accession>A0A507D450</accession>
<organism evidence="2 3">
    <name type="scientific">Chytriomyces confervae</name>
    <dbReference type="NCBI Taxonomy" id="246404"/>
    <lineage>
        <taxon>Eukaryota</taxon>
        <taxon>Fungi</taxon>
        <taxon>Fungi incertae sedis</taxon>
        <taxon>Chytridiomycota</taxon>
        <taxon>Chytridiomycota incertae sedis</taxon>
        <taxon>Chytridiomycetes</taxon>
        <taxon>Chytridiales</taxon>
        <taxon>Chytriomycetaceae</taxon>
        <taxon>Chytriomyces</taxon>
    </lineage>
</organism>